<dbReference type="SUPFAM" id="SSF52540">
    <property type="entry name" value="P-loop containing nucleoside triphosphate hydrolases"/>
    <property type="match status" value="1"/>
</dbReference>
<dbReference type="OrthoDB" id="9764644at2"/>
<proteinExistence type="predicted"/>
<dbReference type="RefSeq" id="WP_091751089.1">
    <property type="nucleotide sequence ID" value="NZ_FODY01000030.1"/>
</dbReference>
<dbReference type="Pfam" id="PF00485">
    <property type="entry name" value="PRK"/>
    <property type="match status" value="1"/>
</dbReference>
<dbReference type="Gene3D" id="3.30.980.10">
    <property type="entry name" value="Threonyl-trna Synthetase, Chain A, domain 2"/>
    <property type="match status" value="1"/>
</dbReference>
<dbReference type="InterPro" id="IPR027417">
    <property type="entry name" value="P-loop_NTPase"/>
</dbReference>
<evidence type="ECO:0000313" key="2">
    <source>
        <dbReference type="EMBL" id="SEP43421.1"/>
    </source>
</evidence>
<dbReference type="EMBL" id="FODY01000030">
    <property type="protein sequence ID" value="SEP43421.1"/>
    <property type="molecule type" value="Genomic_DNA"/>
</dbReference>
<dbReference type="Gene3D" id="3.40.50.300">
    <property type="entry name" value="P-loop containing nucleotide triphosphate hydrolases"/>
    <property type="match status" value="1"/>
</dbReference>
<dbReference type="GO" id="GO:0005524">
    <property type="term" value="F:ATP binding"/>
    <property type="evidence" value="ECO:0007669"/>
    <property type="project" value="InterPro"/>
</dbReference>
<evidence type="ECO:0000259" key="1">
    <source>
        <dbReference type="Pfam" id="PF00485"/>
    </source>
</evidence>
<gene>
    <name evidence="2" type="ORF">SAMN04490178_13014</name>
</gene>
<dbReference type="GO" id="GO:0016301">
    <property type="term" value="F:kinase activity"/>
    <property type="evidence" value="ECO:0007669"/>
    <property type="project" value="UniProtKB-KW"/>
</dbReference>
<dbReference type="CDD" id="cd01667">
    <property type="entry name" value="TGS_ThrRS"/>
    <property type="match status" value="1"/>
</dbReference>
<dbReference type="STRING" id="112903.SAMN04490178_13014"/>
<accession>A0A1H8XUH3</accession>
<keyword evidence="2" id="KW-0808">Transferase</keyword>
<dbReference type="SUPFAM" id="SSF81271">
    <property type="entry name" value="TGS-like"/>
    <property type="match status" value="1"/>
</dbReference>
<dbReference type="SUPFAM" id="SSF55186">
    <property type="entry name" value="ThrRS/AlaRS common domain"/>
    <property type="match status" value="1"/>
</dbReference>
<dbReference type="Gene3D" id="3.10.20.30">
    <property type="match status" value="1"/>
</dbReference>
<dbReference type="Proteomes" id="UP000198847">
    <property type="component" value="Unassembled WGS sequence"/>
</dbReference>
<dbReference type="InterPro" id="IPR018163">
    <property type="entry name" value="Thr/Ala-tRNA-synth_IIc_edit"/>
</dbReference>
<dbReference type="CDD" id="cd02028">
    <property type="entry name" value="UMPK_like"/>
    <property type="match status" value="1"/>
</dbReference>
<dbReference type="AlphaFoldDB" id="A0A1H8XUH3"/>
<keyword evidence="2" id="KW-0418">Kinase</keyword>
<name>A0A1H8XUH3_9FIRM</name>
<sequence length="553" mass="63353">MKSSNVKIQFTNGEVGEYDKGSSLLDIARERAVLYTSPIVAAKVNNEIKDLQSRVDSDCSIDFLDLQTETGIKVYERSLTFVMIAAAKELFPNATLTVEHSLSKGLYCELYLGRKTERADIAQLEGRMREIVAEDRPIVRKTMPREEAIRLLEADGQVEHVRLLKQVKRENVSVYYCGQVFDYFYGTMTPSTGCLQVFELTFYEPGLILRFPEKERPDALPAFIDQPKLAQIFLEAERWGKILGCGYVAALNDFITTNKISDIIRVAEALHEKKLAQIADFIAGHSDQVRVILIAGPSSSGKTTFARRLGIQLRVNDIRPVPISLDDYFVDREHTPHDENGDYDFEALEAIDLELFNRHLIQLLRGEEVDLPTFNFLTGKREYQGNKIRLDKDQPLIIEGIHGLNERLTAAIPREQKIKIYISALTQLSIDTHNRIPTTDTRLIRRIVRDSQFRSHDALGTLRMWLSVRRGEEKNIFPYQEDADVMFNSALLYELAVLKKYAEPLLERVTLNDDVYPEAKRLLKFLSYFSNLETDEIPHNSIIREFIGNSCFY</sequence>
<dbReference type="PANTHER" id="PTHR10285">
    <property type="entry name" value="URIDINE KINASE"/>
    <property type="match status" value="1"/>
</dbReference>
<keyword evidence="3" id="KW-1185">Reference proteome</keyword>
<feature type="domain" description="Phosphoribulokinase/uridine kinase" evidence="1">
    <location>
        <begin position="291"/>
        <end position="489"/>
    </location>
</feature>
<organism evidence="2 3">
    <name type="scientific">Propionispora vibrioides</name>
    <dbReference type="NCBI Taxonomy" id="112903"/>
    <lineage>
        <taxon>Bacteria</taxon>
        <taxon>Bacillati</taxon>
        <taxon>Bacillota</taxon>
        <taxon>Negativicutes</taxon>
        <taxon>Selenomonadales</taxon>
        <taxon>Sporomusaceae</taxon>
        <taxon>Propionispora</taxon>
    </lineage>
</organism>
<evidence type="ECO:0000313" key="3">
    <source>
        <dbReference type="Proteomes" id="UP000198847"/>
    </source>
</evidence>
<dbReference type="InterPro" id="IPR012675">
    <property type="entry name" value="Beta-grasp_dom_sf"/>
</dbReference>
<dbReference type="InterPro" id="IPR006083">
    <property type="entry name" value="PRK/URK"/>
</dbReference>
<protein>
    <submittedName>
        <fullName evidence="2">Uridine kinase</fullName>
    </submittedName>
</protein>
<dbReference type="InterPro" id="IPR012676">
    <property type="entry name" value="TGS-like"/>
</dbReference>
<reference evidence="2 3" key="1">
    <citation type="submission" date="2016-10" db="EMBL/GenBank/DDBJ databases">
        <authorList>
            <person name="de Groot N.N."/>
        </authorList>
    </citation>
    <scope>NUCLEOTIDE SEQUENCE [LARGE SCALE GENOMIC DNA]</scope>
    <source>
        <strain evidence="2 3">DSM 13305</strain>
    </source>
</reference>